<dbReference type="OrthoDB" id="9809594at2"/>
<dbReference type="AlphaFoldDB" id="A0A5B0BDQ3"/>
<feature type="region of interest" description="Disordered" evidence="1">
    <location>
        <begin position="51"/>
        <end position="76"/>
    </location>
</feature>
<protein>
    <submittedName>
        <fullName evidence="3">Glycosyl transferase</fullName>
    </submittedName>
</protein>
<dbReference type="Gene3D" id="3.40.50.2000">
    <property type="entry name" value="Glycogen Phosphorylase B"/>
    <property type="match status" value="1"/>
</dbReference>
<comment type="caution">
    <text evidence="3">The sequence shown here is derived from an EMBL/GenBank/DDBJ whole genome shotgun (WGS) entry which is preliminary data.</text>
</comment>
<dbReference type="Pfam" id="PF04101">
    <property type="entry name" value="Glyco_tran_28_C"/>
    <property type="match status" value="1"/>
</dbReference>
<gene>
    <name evidence="3" type="ORF">FGF04_10610</name>
</gene>
<dbReference type="RefSeq" id="WP_149511037.1">
    <property type="nucleotide sequence ID" value="NZ_VDFC01000031.1"/>
</dbReference>
<organism evidence="3 4">
    <name type="scientific">Streptomyces apricus</name>
    <dbReference type="NCBI Taxonomy" id="1828112"/>
    <lineage>
        <taxon>Bacteria</taxon>
        <taxon>Bacillati</taxon>
        <taxon>Actinomycetota</taxon>
        <taxon>Actinomycetes</taxon>
        <taxon>Kitasatosporales</taxon>
        <taxon>Streptomycetaceae</taxon>
        <taxon>Streptomyces</taxon>
    </lineage>
</organism>
<dbReference type="SUPFAM" id="SSF53756">
    <property type="entry name" value="UDP-Glycosyltransferase/glycogen phosphorylase"/>
    <property type="match status" value="1"/>
</dbReference>
<dbReference type="EMBL" id="VDFC01000031">
    <property type="protein sequence ID" value="KAA0940234.1"/>
    <property type="molecule type" value="Genomic_DNA"/>
</dbReference>
<dbReference type="GO" id="GO:0016758">
    <property type="term" value="F:hexosyltransferase activity"/>
    <property type="evidence" value="ECO:0007669"/>
    <property type="project" value="InterPro"/>
</dbReference>
<evidence type="ECO:0000313" key="3">
    <source>
        <dbReference type="EMBL" id="KAA0940234.1"/>
    </source>
</evidence>
<reference evidence="3 4" key="1">
    <citation type="submission" date="2019-05" db="EMBL/GenBank/DDBJ databases">
        <authorList>
            <person name="Hariharan J."/>
            <person name="Choudoir M.J."/>
            <person name="Diebold P."/>
            <person name="Panke-Buisse K."/>
            <person name="Buckley D.H."/>
        </authorList>
    </citation>
    <scope>NUCLEOTIDE SEQUENCE [LARGE SCALE GENOMIC DNA]</scope>
    <source>
        <strain evidence="3 4">SUN51</strain>
    </source>
</reference>
<dbReference type="PANTHER" id="PTHR21015:SF22">
    <property type="entry name" value="GLYCOSYLTRANSFERASE"/>
    <property type="match status" value="1"/>
</dbReference>
<name>A0A5B0BDQ3_9ACTN</name>
<evidence type="ECO:0000313" key="4">
    <source>
        <dbReference type="Proteomes" id="UP000324965"/>
    </source>
</evidence>
<feature type="domain" description="Glycosyl transferase family 28 C-terminal" evidence="2">
    <location>
        <begin position="253"/>
        <end position="297"/>
    </location>
</feature>
<dbReference type="InterPro" id="IPR007235">
    <property type="entry name" value="Glyco_trans_28_C"/>
</dbReference>
<evidence type="ECO:0000256" key="1">
    <source>
        <dbReference type="SAM" id="MobiDB-lite"/>
    </source>
</evidence>
<evidence type="ECO:0000259" key="2">
    <source>
        <dbReference type="Pfam" id="PF04101"/>
    </source>
</evidence>
<dbReference type="Proteomes" id="UP000324965">
    <property type="component" value="Unassembled WGS sequence"/>
</dbReference>
<accession>A0A5B0BDQ3</accession>
<sequence length="360" mass="38647">MIGYYVHHQGRGHLHRAACVARHLRTPVTGFSSLPRPEDWTGEWVRLPMDAGPDRPGRGAAEAADPTAGGRLHWVPRHHPGLRDRMGAVAEWIRRTGPSLFVSDVSVEVTLLARLMGVPVVAAAMRGDRFDPAHRLGYDVADALLAPWPADLPEPGWPRAWLDKTVHTGAFSRYDGRPRVRPAARSAVLPAVRPAVRSAPTGGTRQVVVMLGAGGAGIDGDDLRRAQASTPGWSWTFLGGPGRSWTEDPWPLLSGADVVVTHGGQNAVAECAAARVPTVVVPQDRPHGEQRATAEALRAGRLATVRTAWPAPGEWAALLDRTAREQPADRWSRWAPGDGARRAADALDRLAAAPSRGRAA</sequence>
<keyword evidence="4" id="KW-1185">Reference proteome</keyword>
<keyword evidence="3" id="KW-0808">Transferase</keyword>
<proteinExistence type="predicted"/>
<dbReference type="PANTHER" id="PTHR21015">
    <property type="entry name" value="UDP-N-ACETYLGLUCOSAMINE--N-ACETYLMURAMYL-(PENTAPEPTIDE) PYROPHOSPHORYL-UNDECAPRENOL N-ACETYLGLUCOSAMINE TRANSFERASE 1"/>
    <property type="match status" value="1"/>
</dbReference>